<evidence type="ECO:0000259" key="6">
    <source>
        <dbReference type="Pfam" id="PF21266"/>
    </source>
</evidence>
<proteinExistence type="inferred from homology"/>
<evidence type="ECO:0000313" key="8">
    <source>
        <dbReference type="Proteomes" id="UP001255856"/>
    </source>
</evidence>
<feature type="domain" description="RRP4 S1" evidence="6">
    <location>
        <begin position="88"/>
        <end position="160"/>
    </location>
</feature>
<accession>A0AAD9IKC2</accession>
<dbReference type="PANTHER" id="PTHR21321:SF4">
    <property type="entry name" value="EXOSOME COMPLEX COMPONENT RRP4"/>
    <property type="match status" value="1"/>
</dbReference>
<sequence>MAAVRINKLDPAGPRKIIEASLQEALGGFTTHQVVSVGDQLDVGEASETILRGHGTQTRPDSDALVASVVGVVERVDQLVTVRTVRSRYLAEVGDVVVGRVAEIGGKRWRLDLGSRHEATLLLSAVDLPGGVQRRRTAEDELAMRAVFAEGAALAVEVQSVHNDGSLALHARSARYGALGQGTLVRVPAALVRRQARHFQRLEALGVDAILGCNGAVWVCPARLGRAQAHGLFSATQYRGTAAADGAAQAQEPVSKAERQQVARVAQAVRALGALYLPIDAPSIDEVVRLADAEGLPTPDMCRAGFLATLAGRIAQLRVAAYEDNGEEGS</sequence>
<keyword evidence="4" id="KW-0694">RNA-binding</keyword>
<dbReference type="GO" id="GO:0000176">
    <property type="term" value="C:nuclear exosome (RNase complex)"/>
    <property type="evidence" value="ECO:0007669"/>
    <property type="project" value="TreeGrafter"/>
</dbReference>
<comment type="caution">
    <text evidence="7">The sequence shown here is derived from an EMBL/GenBank/DDBJ whole genome shotgun (WGS) entry which is preliminary data.</text>
</comment>
<gene>
    <name evidence="7" type="ORF">QBZ16_002457</name>
</gene>
<organism evidence="7 8">
    <name type="scientific">Prototheca wickerhamii</name>
    <dbReference type="NCBI Taxonomy" id="3111"/>
    <lineage>
        <taxon>Eukaryota</taxon>
        <taxon>Viridiplantae</taxon>
        <taxon>Chlorophyta</taxon>
        <taxon>core chlorophytes</taxon>
        <taxon>Trebouxiophyceae</taxon>
        <taxon>Chlorellales</taxon>
        <taxon>Chlorellaceae</taxon>
        <taxon>Prototheca</taxon>
    </lineage>
</organism>
<keyword evidence="3" id="KW-0271">Exosome</keyword>
<protein>
    <recommendedName>
        <fullName evidence="9">Ribosomal RNA-processing protein 4</fullName>
    </recommendedName>
</protein>
<dbReference type="CDD" id="cd22525">
    <property type="entry name" value="KH-I_Rrp4_eukar"/>
    <property type="match status" value="1"/>
</dbReference>
<dbReference type="InterPro" id="IPR026699">
    <property type="entry name" value="Exosome_RNA_bind1/RRP40/RRP4"/>
</dbReference>
<dbReference type="GO" id="GO:0034475">
    <property type="term" value="P:U4 snRNA 3'-end processing"/>
    <property type="evidence" value="ECO:0007669"/>
    <property type="project" value="TreeGrafter"/>
</dbReference>
<dbReference type="SUPFAM" id="SSF54791">
    <property type="entry name" value="Eukaryotic type KH-domain (KH-domain type I)"/>
    <property type="match status" value="1"/>
</dbReference>
<dbReference type="GO" id="GO:0071038">
    <property type="term" value="P:TRAMP-dependent tRNA surveillance pathway"/>
    <property type="evidence" value="ECO:0007669"/>
    <property type="project" value="TreeGrafter"/>
</dbReference>
<dbReference type="InterPro" id="IPR036612">
    <property type="entry name" value="KH_dom_type_1_sf"/>
</dbReference>
<dbReference type="PANTHER" id="PTHR21321">
    <property type="entry name" value="PNAS-3 RELATED"/>
    <property type="match status" value="1"/>
</dbReference>
<dbReference type="InterPro" id="IPR004088">
    <property type="entry name" value="KH_dom_type_1"/>
</dbReference>
<evidence type="ECO:0000313" key="7">
    <source>
        <dbReference type="EMBL" id="KAK2080061.1"/>
    </source>
</evidence>
<dbReference type="Pfam" id="PF21266">
    <property type="entry name" value="S1_RRP4"/>
    <property type="match status" value="1"/>
</dbReference>
<evidence type="ECO:0000256" key="4">
    <source>
        <dbReference type="ARBA" id="ARBA00022884"/>
    </source>
</evidence>
<dbReference type="Gene3D" id="2.40.50.100">
    <property type="match status" value="1"/>
</dbReference>
<dbReference type="Pfam" id="PF15985">
    <property type="entry name" value="KH_6"/>
    <property type="match status" value="1"/>
</dbReference>
<reference evidence="7" key="1">
    <citation type="submission" date="2021-01" db="EMBL/GenBank/DDBJ databases">
        <authorList>
            <person name="Eckstrom K.M.E."/>
        </authorList>
    </citation>
    <scope>NUCLEOTIDE SEQUENCE</scope>
    <source>
        <strain evidence="7">UVCC 0001</strain>
    </source>
</reference>
<dbReference type="Proteomes" id="UP001255856">
    <property type="component" value="Unassembled WGS sequence"/>
</dbReference>
<dbReference type="CDD" id="cd05789">
    <property type="entry name" value="S1_Rrp4"/>
    <property type="match status" value="1"/>
</dbReference>
<name>A0AAD9IKC2_PROWI</name>
<dbReference type="GO" id="GO:0071051">
    <property type="term" value="P:poly(A)-dependent snoRNA 3'-end processing"/>
    <property type="evidence" value="ECO:0007669"/>
    <property type="project" value="TreeGrafter"/>
</dbReference>
<feature type="domain" description="K Homology" evidence="5">
    <location>
        <begin position="182"/>
        <end position="221"/>
    </location>
</feature>
<dbReference type="GO" id="GO:0000177">
    <property type="term" value="C:cytoplasmic exosome (RNase complex)"/>
    <property type="evidence" value="ECO:0007669"/>
    <property type="project" value="TreeGrafter"/>
</dbReference>
<dbReference type="GO" id="GO:0071034">
    <property type="term" value="P:CUT catabolic process"/>
    <property type="evidence" value="ECO:0007669"/>
    <property type="project" value="TreeGrafter"/>
</dbReference>
<dbReference type="EMBL" id="JASFZW010000002">
    <property type="protein sequence ID" value="KAK2080061.1"/>
    <property type="molecule type" value="Genomic_DNA"/>
</dbReference>
<comment type="subcellular location">
    <subcellularLocation>
        <location evidence="1">Nucleus</location>
    </subcellularLocation>
</comment>
<dbReference type="GO" id="GO:0003723">
    <property type="term" value="F:RNA binding"/>
    <property type="evidence" value="ECO:0007669"/>
    <property type="project" value="UniProtKB-KW"/>
</dbReference>
<evidence type="ECO:0000259" key="5">
    <source>
        <dbReference type="Pfam" id="PF15985"/>
    </source>
</evidence>
<comment type="similarity">
    <text evidence="2">Belongs to the RRP4 family.</text>
</comment>
<evidence type="ECO:0000256" key="3">
    <source>
        <dbReference type="ARBA" id="ARBA00022835"/>
    </source>
</evidence>
<dbReference type="AlphaFoldDB" id="A0AAD9IKC2"/>
<dbReference type="Gene3D" id="2.40.50.140">
    <property type="entry name" value="Nucleic acid-binding proteins"/>
    <property type="match status" value="1"/>
</dbReference>
<evidence type="ECO:0000256" key="2">
    <source>
        <dbReference type="ARBA" id="ARBA00009155"/>
    </source>
</evidence>
<dbReference type="InterPro" id="IPR012340">
    <property type="entry name" value="NA-bd_OB-fold"/>
</dbReference>
<dbReference type="GO" id="GO:0000467">
    <property type="term" value="P:exonucleolytic trimming to generate mature 3'-end of 5.8S rRNA from tricistronic rRNA transcript (SSU-rRNA, 5.8S rRNA, LSU-rRNA)"/>
    <property type="evidence" value="ECO:0007669"/>
    <property type="project" value="TreeGrafter"/>
</dbReference>
<dbReference type="GO" id="GO:0071035">
    <property type="term" value="P:nuclear polyadenylation-dependent rRNA catabolic process"/>
    <property type="evidence" value="ECO:0007669"/>
    <property type="project" value="TreeGrafter"/>
</dbReference>
<dbReference type="InterPro" id="IPR048565">
    <property type="entry name" value="S1_RRP4"/>
</dbReference>
<evidence type="ECO:0008006" key="9">
    <source>
        <dbReference type="Google" id="ProtNLM"/>
    </source>
</evidence>
<evidence type="ECO:0000256" key="1">
    <source>
        <dbReference type="ARBA" id="ARBA00004123"/>
    </source>
</evidence>
<keyword evidence="8" id="KW-1185">Reference proteome</keyword>
<dbReference type="SUPFAM" id="SSF50249">
    <property type="entry name" value="Nucleic acid-binding proteins"/>
    <property type="match status" value="1"/>
</dbReference>